<dbReference type="EMBL" id="CP002480">
    <property type="protein sequence ID" value="ADW67983.1"/>
    <property type="molecule type" value="Genomic_DNA"/>
</dbReference>
<proteinExistence type="predicted"/>
<organism evidence="2">
    <name type="scientific">Granulicella tundricola (strain ATCC BAA-1859 / DSM 23138 / MP5ACTX9)</name>
    <dbReference type="NCBI Taxonomy" id="1198114"/>
    <lineage>
        <taxon>Bacteria</taxon>
        <taxon>Pseudomonadati</taxon>
        <taxon>Acidobacteriota</taxon>
        <taxon>Terriglobia</taxon>
        <taxon>Terriglobales</taxon>
        <taxon>Acidobacteriaceae</taxon>
        <taxon>Granulicella</taxon>
    </lineage>
</organism>
<reference evidence="2" key="1">
    <citation type="submission" date="2011-01" db="EMBL/GenBank/DDBJ databases">
        <title>Complete sequence of chromosome of Acidobacterium sp. MP5ACTX9.</title>
        <authorList>
            <consortium name="US DOE Joint Genome Institute"/>
            <person name="Lucas S."/>
            <person name="Copeland A."/>
            <person name="Lapidus A."/>
            <person name="Cheng J.-F."/>
            <person name="Goodwin L."/>
            <person name="Pitluck S."/>
            <person name="Teshima H."/>
            <person name="Detter J.C."/>
            <person name="Han C."/>
            <person name="Tapia R."/>
            <person name="Land M."/>
            <person name="Hauser L."/>
            <person name="Kyrpides N."/>
            <person name="Ivanova N."/>
            <person name="Ovchinnikova G."/>
            <person name="Pagani I."/>
            <person name="Rawat S.R."/>
            <person name="Mannisto M."/>
            <person name="Haggblom M.M."/>
            <person name="Woyke T."/>
        </authorList>
    </citation>
    <scope>NUCLEOTIDE SEQUENCE [LARGE SCALE GENOMIC DNA]</scope>
    <source>
        <strain evidence="2">MP5ACTX9</strain>
    </source>
</reference>
<name>E8X1R4_GRATM</name>
<evidence type="ECO:0000313" key="2">
    <source>
        <dbReference type="Proteomes" id="UP000000343"/>
    </source>
</evidence>
<dbReference type="PaxDb" id="1198114-AciX9_0916"/>
<evidence type="ECO:0000313" key="1">
    <source>
        <dbReference type="EMBL" id="ADW67983.1"/>
    </source>
</evidence>
<protein>
    <submittedName>
        <fullName evidence="1">Uncharacterized protein</fullName>
    </submittedName>
</protein>
<keyword evidence="2" id="KW-1185">Reference proteome</keyword>
<dbReference type="Proteomes" id="UP000000343">
    <property type="component" value="Chromosome"/>
</dbReference>
<accession>E8X1R4</accession>
<dbReference type="RefSeq" id="WP_013579307.1">
    <property type="nucleotide sequence ID" value="NC_015064.1"/>
</dbReference>
<dbReference type="eggNOG" id="COG0801">
    <property type="taxonomic scope" value="Bacteria"/>
</dbReference>
<gene>
    <name evidence="1" type="ordered locus">AciX9_0916</name>
</gene>
<sequence length="110" mass="12435">MSTTNINGLHEQPILPIGDPKAYSSVRSTIEASFSNGRVPDFLKSLDRGGLRIRDFETVLGKGLLGVNTKAEYNQLDNGDQGQIREYYLASLERVSPELRNKFFKLYAYY</sequence>
<dbReference type="HOGENOM" id="CLU_2167398_0_0_0"/>
<dbReference type="KEGG" id="acm:AciX9_0916"/>
<dbReference type="AlphaFoldDB" id="E8X1R4"/>